<gene>
    <name evidence="1" type="ORF">ALO88_102790</name>
</gene>
<dbReference type="AlphaFoldDB" id="A0A0P9J7L6"/>
<name>A0A0P9J7L6_9PSED</name>
<sequence length="54" mass="5907">MLVNANGQKSPTPETASGFFGFKHFEYGVFGRVYFRAASVIAGLNANCSRTLLY</sequence>
<organism evidence="1 2">
    <name type="scientific">Pseudomonas syringae pv. antirrhini</name>
    <dbReference type="NCBI Taxonomy" id="251702"/>
    <lineage>
        <taxon>Bacteria</taxon>
        <taxon>Pseudomonadati</taxon>
        <taxon>Pseudomonadota</taxon>
        <taxon>Gammaproteobacteria</taxon>
        <taxon>Pseudomonadales</taxon>
        <taxon>Pseudomonadaceae</taxon>
        <taxon>Pseudomonas</taxon>
    </lineage>
</organism>
<evidence type="ECO:0000313" key="1">
    <source>
        <dbReference type="EMBL" id="KPW45885.1"/>
    </source>
</evidence>
<proteinExistence type="predicted"/>
<reference evidence="1 2" key="1">
    <citation type="submission" date="2015-09" db="EMBL/GenBank/DDBJ databases">
        <title>Genome announcement of multiple Pseudomonas syringae strains.</title>
        <authorList>
            <person name="Thakur S."/>
            <person name="Wang P.W."/>
            <person name="Gong Y."/>
            <person name="Weir B.S."/>
            <person name="Guttman D.S."/>
        </authorList>
    </citation>
    <scope>NUCLEOTIDE SEQUENCE [LARGE SCALE GENOMIC DNA]</scope>
    <source>
        <strain evidence="1 2">ICMP4303</strain>
    </source>
</reference>
<dbReference type="EMBL" id="LJPT01000138">
    <property type="protein sequence ID" value="KPW45885.1"/>
    <property type="molecule type" value="Genomic_DNA"/>
</dbReference>
<dbReference type="Proteomes" id="UP000050425">
    <property type="component" value="Unassembled WGS sequence"/>
</dbReference>
<accession>A0A0P9J7L6</accession>
<dbReference type="PATRIC" id="fig|251702.3.peg.2862"/>
<comment type="caution">
    <text evidence="1">The sequence shown here is derived from an EMBL/GenBank/DDBJ whole genome shotgun (WGS) entry which is preliminary data.</text>
</comment>
<evidence type="ECO:0000313" key="2">
    <source>
        <dbReference type="Proteomes" id="UP000050425"/>
    </source>
</evidence>
<protein>
    <submittedName>
        <fullName evidence="1">Uncharacterized protein</fullName>
    </submittedName>
</protein>